<feature type="binding site" evidence="10">
    <location>
        <position position="356"/>
    </location>
    <ligand>
        <name>Zn(2+)</name>
        <dbReference type="ChEBI" id="CHEBI:29105"/>
        <note>catalytic</note>
    </ligand>
</feature>
<feature type="binding site" evidence="10">
    <location>
        <position position="375"/>
    </location>
    <ligand>
        <name>Zn(2+)</name>
        <dbReference type="ChEBI" id="CHEBI:29105"/>
        <note>catalytic</note>
    </ligand>
</feature>
<dbReference type="PANTHER" id="PTHR11533">
    <property type="entry name" value="PROTEASE M1 ZINC METALLOPROTEASE"/>
    <property type="match status" value="1"/>
</dbReference>
<keyword evidence="3 12" id="KW-0031">Aminopeptidase</keyword>
<evidence type="ECO:0000256" key="6">
    <source>
        <dbReference type="ARBA" id="ARBA00022801"/>
    </source>
</evidence>
<evidence type="ECO:0000259" key="15">
    <source>
        <dbReference type="Pfam" id="PF11838"/>
    </source>
</evidence>
<keyword evidence="13" id="KW-0732">Signal</keyword>
<dbReference type="OMA" id="WAYVWLK"/>
<keyword evidence="18" id="KW-1185">Reference proteome</keyword>
<evidence type="ECO:0000256" key="1">
    <source>
        <dbReference type="ARBA" id="ARBA00004609"/>
    </source>
</evidence>
<dbReference type="InterPro" id="IPR042097">
    <property type="entry name" value="Aminopeptidase_N-like_N_sf"/>
</dbReference>
<keyword evidence="7 10" id="KW-0862">Zinc</keyword>
<feature type="signal peptide" evidence="13">
    <location>
        <begin position="1"/>
        <end position="26"/>
    </location>
</feature>
<dbReference type="InterPro" id="IPR045357">
    <property type="entry name" value="Aminopeptidase_N-like_N"/>
</dbReference>
<evidence type="ECO:0000256" key="2">
    <source>
        <dbReference type="ARBA" id="ARBA00010136"/>
    </source>
</evidence>
<evidence type="ECO:0000256" key="13">
    <source>
        <dbReference type="SAM" id="SignalP"/>
    </source>
</evidence>
<dbReference type="CDD" id="cd09601">
    <property type="entry name" value="M1_APN-Q_like"/>
    <property type="match status" value="1"/>
</dbReference>
<dbReference type="OrthoDB" id="10031169at2759"/>
<evidence type="ECO:0000256" key="11">
    <source>
        <dbReference type="PIRSR" id="PIRSR634016-4"/>
    </source>
</evidence>
<dbReference type="Gene3D" id="2.60.40.1730">
    <property type="entry name" value="tricorn interacting facor f3 domain"/>
    <property type="match status" value="1"/>
</dbReference>
<dbReference type="FunFam" id="1.10.390.10:FF:000006">
    <property type="entry name" value="Puromycin-sensitive aminopeptidase"/>
    <property type="match status" value="1"/>
</dbReference>
<dbReference type="GO" id="GO:0006508">
    <property type="term" value="P:proteolysis"/>
    <property type="evidence" value="ECO:0007669"/>
    <property type="project" value="UniProtKB-KW"/>
</dbReference>
<evidence type="ECO:0000256" key="5">
    <source>
        <dbReference type="ARBA" id="ARBA00022723"/>
    </source>
</evidence>
<protein>
    <recommendedName>
        <fullName evidence="12">Aminopeptidase</fullName>
        <ecNumber evidence="12">3.4.11.-</ecNumber>
    </recommendedName>
</protein>
<comment type="caution">
    <text evidence="17">The sequence shown here is derived from an EMBL/GenBank/DDBJ whole genome shotgun (WGS) entry which is preliminary data.</text>
</comment>
<feature type="domain" description="Peptidase M1 membrane alanine aminopeptidase" evidence="14">
    <location>
        <begin position="286"/>
        <end position="507"/>
    </location>
</feature>
<dbReference type="GO" id="GO:0008270">
    <property type="term" value="F:zinc ion binding"/>
    <property type="evidence" value="ECO:0007669"/>
    <property type="project" value="UniProtKB-UniRule"/>
</dbReference>
<dbReference type="GO" id="GO:0005615">
    <property type="term" value="C:extracellular space"/>
    <property type="evidence" value="ECO:0007669"/>
    <property type="project" value="TreeGrafter"/>
</dbReference>
<keyword evidence="6 12" id="KW-0378">Hydrolase</keyword>
<feature type="site" description="Transition state stabilizer" evidence="11">
    <location>
        <position position="438"/>
    </location>
</feature>
<evidence type="ECO:0000256" key="4">
    <source>
        <dbReference type="ARBA" id="ARBA00022670"/>
    </source>
</evidence>
<dbReference type="AlphaFoldDB" id="A0A226EJ04"/>
<dbReference type="InterPro" id="IPR034016">
    <property type="entry name" value="M1_APN-typ"/>
</dbReference>
<keyword evidence="8 12" id="KW-0482">Metalloprotease</keyword>
<dbReference type="Gene3D" id="1.10.390.10">
    <property type="entry name" value="Neutral Protease Domain 2"/>
    <property type="match status" value="1"/>
</dbReference>
<dbReference type="InterPro" id="IPR024571">
    <property type="entry name" value="ERAP1-like_C_dom"/>
</dbReference>
<dbReference type="EMBL" id="LNIX01000003">
    <property type="protein sequence ID" value="OXA57612.1"/>
    <property type="molecule type" value="Genomic_DNA"/>
</dbReference>
<dbReference type="SUPFAM" id="SSF55486">
    <property type="entry name" value="Metalloproteases ('zincins'), catalytic domain"/>
    <property type="match status" value="1"/>
</dbReference>
<dbReference type="InterPro" id="IPR027268">
    <property type="entry name" value="Peptidase_M4/M1_CTD_sf"/>
</dbReference>
<proteinExistence type="inferred from homology"/>
<evidence type="ECO:0000256" key="3">
    <source>
        <dbReference type="ARBA" id="ARBA00022438"/>
    </source>
</evidence>
<comment type="subcellular location">
    <subcellularLocation>
        <location evidence="1">Cell membrane</location>
        <topology evidence="1">Lipid-anchor</topology>
        <topology evidence="1">GPI-anchor</topology>
    </subcellularLocation>
</comment>
<feature type="domain" description="ERAP1-like C-terminal" evidence="15">
    <location>
        <begin position="585"/>
        <end position="888"/>
    </location>
</feature>
<evidence type="ECO:0000256" key="9">
    <source>
        <dbReference type="PIRSR" id="PIRSR634016-1"/>
    </source>
</evidence>
<comment type="similarity">
    <text evidence="2 12">Belongs to the peptidase M1 family.</text>
</comment>
<dbReference type="Gene3D" id="1.25.50.20">
    <property type="match status" value="1"/>
</dbReference>
<evidence type="ECO:0000259" key="14">
    <source>
        <dbReference type="Pfam" id="PF01433"/>
    </source>
</evidence>
<accession>A0A226EJ04</accession>
<dbReference type="Gene3D" id="2.60.40.1910">
    <property type="match status" value="1"/>
</dbReference>
<gene>
    <name evidence="17" type="ORF">Fcan01_07459</name>
</gene>
<dbReference type="InterPro" id="IPR014782">
    <property type="entry name" value="Peptidase_M1_dom"/>
</dbReference>
<evidence type="ECO:0000256" key="10">
    <source>
        <dbReference type="PIRSR" id="PIRSR634016-3"/>
    </source>
</evidence>
<feature type="chain" id="PRO_5012126912" description="Aminopeptidase" evidence="13">
    <location>
        <begin position="27"/>
        <end position="924"/>
    </location>
</feature>
<dbReference type="GO" id="GO:0008237">
    <property type="term" value="F:metallopeptidase activity"/>
    <property type="evidence" value="ECO:0007669"/>
    <property type="project" value="UniProtKB-KW"/>
</dbReference>
<keyword evidence="5 10" id="KW-0479">Metal-binding</keyword>
<feature type="binding site" evidence="10">
    <location>
        <position position="352"/>
    </location>
    <ligand>
        <name>Zn(2+)</name>
        <dbReference type="ChEBI" id="CHEBI:29105"/>
        <note>catalytic</note>
    </ligand>
</feature>
<dbReference type="EC" id="3.4.11.-" evidence="12"/>
<evidence type="ECO:0000313" key="18">
    <source>
        <dbReference type="Proteomes" id="UP000198287"/>
    </source>
</evidence>
<dbReference type="GO" id="GO:0004177">
    <property type="term" value="F:aminopeptidase activity"/>
    <property type="evidence" value="ECO:0007669"/>
    <property type="project" value="UniProtKB-KW"/>
</dbReference>
<dbReference type="InterPro" id="IPR050344">
    <property type="entry name" value="Peptidase_M1_aminopeptidases"/>
</dbReference>
<feature type="domain" description="Aminopeptidase N-like N-terminal" evidence="16">
    <location>
        <begin position="43"/>
        <end position="241"/>
    </location>
</feature>
<sequence length="924" mass="105460">MTALQTATSFCIIINLLLCIVHSTNANELLQNEEFRLSSSIWPENYKLELLVILDPLPGYERFTAPAKSWTTVNSSEPVSVITMHAINLTINENAVKVKHLISGNDIPVTSVSYREEFHFVDIALGEPTVPLQLYEIYIEFITPISGDSLNGMYQDFYEDNITGQTRYIATTLFAPFHARRAFPCFDEPSFRATYDITLGHHTDYHAMSNMEIVESRLIDNMTVDWQWDIFAQTPSISSYIIAMIVSDLAYEEGPVDGFRNVTVRVYAKPESIQSGSGTYSAKLIGDVMTYFESLFEIQYPISKLFSVALPQFFFNAMENWGLITYKEPVLLYLPNETTEAERYRINYVLSHEKGHQWFGNLVAVDWWAYVWLKEGFATYYSHWGMNHTHPELAPWANFISKVMYVAMNFDSSNATHPLENFPPTSDAVAGIYTRIPYEKGASILRMANSMFTESVFLAGIRAYVRNFAYKSAVQDDVYEQLQESLNNSPLISSLLPTTVKVIMDSWTRKAGFPVLTVSAPSSSVLQITQRKYIDGDESNPDATWWVPVYLSPRPNLTLPDQFPDAWIAQDTTSVSVNIDTDQVVLVNPWGVGYYRVLYETRSLEQIVQQLNVNHELIPPTSRSKLLNDYANFVLTGYAEAEILIRMSSYLEQELDFLVWDGLYSTLETISNLLENTPVVQGKFKEYFGHKAYKALTFLEEKYTIDELEVGANSMLRSLLLKFACEFGEQECIYRSKQLFNDWDATKKIPLSTQEAVFCTAISQDNDGKVWQQIYNILTSPEHKRRFSPTNSRLIKSLGCSIKKDRLEMLVNEIKQRTFMVQDEVEVLLKMAKTDVGTRVLLEELGSHTELVTIFQNKQDWWTFMDVISSHLASDDDAAMLKKIAETLPSEMRIKVEDVIYGIDKNKSGSIVNSLVQAFQNAEM</sequence>
<dbReference type="PRINTS" id="PR00756">
    <property type="entry name" value="ALADIPTASE"/>
</dbReference>
<keyword evidence="4 12" id="KW-0645">Protease</keyword>
<evidence type="ECO:0000259" key="16">
    <source>
        <dbReference type="Pfam" id="PF17900"/>
    </source>
</evidence>
<dbReference type="Pfam" id="PF11838">
    <property type="entry name" value="ERAP1_C"/>
    <property type="match status" value="1"/>
</dbReference>
<reference evidence="17 18" key="1">
    <citation type="submission" date="2015-12" db="EMBL/GenBank/DDBJ databases">
        <title>The genome of Folsomia candida.</title>
        <authorList>
            <person name="Faddeeva A."/>
            <person name="Derks M.F."/>
            <person name="Anvar Y."/>
            <person name="Smit S."/>
            <person name="Van Straalen N."/>
            <person name="Roelofs D."/>
        </authorList>
    </citation>
    <scope>NUCLEOTIDE SEQUENCE [LARGE SCALE GENOMIC DNA]</scope>
    <source>
        <strain evidence="17 18">VU population</strain>
        <tissue evidence="17">Whole body</tissue>
    </source>
</reference>
<comment type="cofactor">
    <cofactor evidence="10 12">
        <name>Zn(2+)</name>
        <dbReference type="ChEBI" id="CHEBI:29105"/>
    </cofactor>
    <text evidence="10 12">Binds 1 zinc ion per subunit.</text>
</comment>
<organism evidence="17 18">
    <name type="scientific">Folsomia candida</name>
    <name type="common">Springtail</name>
    <dbReference type="NCBI Taxonomy" id="158441"/>
    <lineage>
        <taxon>Eukaryota</taxon>
        <taxon>Metazoa</taxon>
        <taxon>Ecdysozoa</taxon>
        <taxon>Arthropoda</taxon>
        <taxon>Hexapoda</taxon>
        <taxon>Collembola</taxon>
        <taxon>Entomobryomorpha</taxon>
        <taxon>Isotomoidea</taxon>
        <taxon>Isotomidae</taxon>
        <taxon>Proisotominae</taxon>
        <taxon>Folsomia</taxon>
    </lineage>
</organism>
<dbReference type="SUPFAM" id="SSF63737">
    <property type="entry name" value="Leukotriene A4 hydrolase N-terminal domain"/>
    <property type="match status" value="1"/>
</dbReference>
<dbReference type="InterPro" id="IPR001930">
    <property type="entry name" value="Peptidase_M1"/>
</dbReference>
<evidence type="ECO:0000313" key="17">
    <source>
        <dbReference type="EMBL" id="OXA57612.1"/>
    </source>
</evidence>
<evidence type="ECO:0000256" key="8">
    <source>
        <dbReference type="ARBA" id="ARBA00023049"/>
    </source>
</evidence>
<evidence type="ECO:0000256" key="12">
    <source>
        <dbReference type="RuleBase" id="RU364040"/>
    </source>
</evidence>
<evidence type="ECO:0000256" key="7">
    <source>
        <dbReference type="ARBA" id="ARBA00022833"/>
    </source>
</evidence>
<dbReference type="PANTHER" id="PTHR11533:SF294">
    <property type="entry name" value="THYROTROPIN-RELEASING HORMONE-DEGRADING ECTOENZYME"/>
    <property type="match status" value="1"/>
</dbReference>
<dbReference type="Proteomes" id="UP000198287">
    <property type="component" value="Unassembled WGS sequence"/>
</dbReference>
<dbReference type="Pfam" id="PF17900">
    <property type="entry name" value="Peptidase_M1_N"/>
    <property type="match status" value="1"/>
</dbReference>
<dbReference type="GO" id="GO:0005886">
    <property type="term" value="C:plasma membrane"/>
    <property type="evidence" value="ECO:0007669"/>
    <property type="project" value="UniProtKB-SubCell"/>
</dbReference>
<dbReference type="Pfam" id="PF01433">
    <property type="entry name" value="Peptidase_M1"/>
    <property type="match status" value="1"/>
</dbReference>
<dbReference type="GO" id="GO:0005737">
    <property type="term" value="C:cytoplasm"/>
    <property type="evidence" value="ECO:0007669"/>
    <property type="project" value="TreeGrafter"/>
</dbReference>
<feature type="active site" description="Proton acceptor" evidence="9">
    <location>
        <position position="353"/>
    </location>
</feature>
<name>A0A226EJ04_FOLCA</name>